<keyword evidence="1" id="KW-0472">Membrane</keyword>
<keyword evidence="1" id="KW-0812">Transmembrane</keyword>
<dbReference type="RefSeq" id="WP_010375555.1">
    <property type="nucleotide sequence ID" value="NZ_CP011924.1"/>
</dbReference>
<feature type="transmembrane region" description="Helical" evidence="1">
    <location>
        <begin position="145"/>
        <end position="164"/>
    </location>
</feature>
<evidence type="ECO:0000313" key="3">
    <source>
        <dbReference type="Proteomes" id="UP000016521"/>
    </source>
</evidence>
<evidence type="ECO:0000313" key="2">
    <source>
        <dbReference type="EMBL" id="ATD06030.1"/>
    </source>
</evidence>
<name>A0ABM6NB24_PSEO7</name>
<dbReference type="Pfam" id="PF11158">
    <property type="entry name" value="DUF2938"/>
    <property type="match status" value="1"/>
</dbReference>
<accession>A0ABM6NB24</accession>
<reference evidence="2 3" key="1">
    <citation type="submission" date="2015-06" db="EMBL/GenBank/DDBJ databases">
        <authorList>
            <person name="Xie B.-B."/>
            <person name="Rong J.-C."/>
            <person name="Qin Q.-L."/>
            <person name="Zhang Y.-Z."/>
        </authorList>
    </citation>
    <scope>NUCLEOTIDE SEQUENCE [LARGE SCALE GENOMIC DNA]</scope>
    <source>
        <strain evidence="2 3">JCM 20779</strain>
    </source>
</reference>
<dbReference type="InterPro" id="IPR021329">
    <property type="entry name" value="DUF2938"/>
</dbReference>
<proteinExistence type="predicted"/>
<organism evidence="2 3">
    <name type="scientific">Pseudoalteromonas piscicida</name>
    <dbReference type="NCBI Taxonomy" id="43662"/>
    <lineage>
        <taxon>Bacteria</taxon>
        <taxon>Pseudomonadati</taxon>
        <taxon>Pseudomonadota</taxon>
        <taxon>Gammaproteobacteria</taxon>
        <taxon>Alteromonadales</taxon>
        <taxon>Pseudoalteromonadaceae</taxon>
        <taxon>Pseudoalteromonas</taxon>
    </lineage>
</organism>
<feature type="transmembrane region" description="Helical" evidence="1">
    <location>
        <begin position="102"/>
        <end position="124"/>
    </location>
</feature>
<keyword evidence="3" id="KW-1185">Reference proteome</keyword>
<keyword evidence="1" id="KW-1133">Transmembrane helix</keyword>
<dbReference type="Proteomes" id="UP000016521">
    <property type="component" value="Chromosome I"/>
</dbReference>
<dbReference type="EMBL" id="CP011924">
    <property type="protein sequence ID" value="ATD06030.1"/>
    <property type="molecule type" value="Genomic_DNA"/>
</dbReference>
<feature type="transmembrane region" description="Helical" evidence="1">
    <location>
        <begin position="71"/>
        <end position="90"/>
    </location>
</feature>
<gene>
    <name evidence="2" type="ORF">PPIS_a0796</name>
</gene>
<sequence length="165" mass="18133">MENLYSILMPAVVIGVGATLVMDLWAFMLSRLFAIKGLDYALVGRWIGHLCQGQLTHQGIGRSKPISGERVIGWSMHYFIGIVFALVFLLSVGKPWLIEPSLLTALVFGFITCVFPFFIMQPCFGAGIAASKLPEPTKARVKSMAAHLIFGFGLFLSSFIYVSLL</sequence>
<protein>
    <recommendedName>
        <fullName evidence="4">DUF2938 domain-containing protein</fullName>
    </recommendedName>
</protein>
<evidence type="ECO:0008006" key="4">
    <source>
        <dbReference type="Google" id="ProtNLM"/>
    </source>
</evidence>
<feature type="transmembrane region" description="Helical" evidence="1">
    <location>
        <begin position="6"/>
        <end position="27"/>
    </location>
</feature>
<evidence type="ECO:0000256" key="1">
    <source>
        <dbReference type="SAM" id="Phobius"/>
    </source>
</evidence>